<organism evidence="1 2">
    <name type="scientific">Sphingobacterium kyonggiense</name>
    <dbReference type="NCBI Taxonomy" id="714075"/>
    <lineage>
        <taxon>Bacteria</taxon>
        <taxon>Pseudomonadati</taxon>
        <taxon>Bacteroidota</taxon>
        <taxon>Sphingobacteriia</taxon>
        <taxon>Sphingobacteriales</taxon>
        <taxon>Sphingobacteriaceae</taxon>
        <taxon>Sphingobacterium</taxon>
    </lineage>
</organism>
<reference evidence="2" key="1">
    <citation type="journal article" date="2019" name="Int. J. Syst. Evol. Microbiol.">
        <title>The Global Catalogue of Microorganisms (GCM) 10K type strain sequencing project: providing services to taxonomists for standard genome sequencing and annotation.</title>
        <authorList>
            <consortium name="The Broad Institute Genomics Platform"/>
            <consortium name="The Broad Institute Genome Sequencing Center for Infectious Disease"/>
            <person name="Wu L."/>
            <person name="Ma J."/>
        </authorList>
    </citation>
    <scope>NUCLEOTIDE SEQUENCE [LARGE SCALE GENOMIC DNA]</scope>
    <source>
        <strain evidence="2">JCM 16704</strain>
    </source>
</reference>
<protein>
    <submittedName>
        <fullName evidence="1">Uncharacterized protein</fullName>
    </submittedName>
</protein>
<proteinExistence type="predicted"/>
<evidence type="ECO:0000313" key="1">
    <source>
        <dbReference type="EMBL" id="GAA4136649.1"/>
    </source>
</evidence>
<comment type="caution">
    <text evidence="1">The sequence shown here is derived from an EMBL/GenBank/DDBJ whole genome shotgun (WGS) entry which is preliminary data.</text>
</comment>
<sequence>MHPNTLAWLKTSKIVGFIDNETVMYLLTSIVLYKRNNVATKVVNIFKKRIKVGNNYFNRVNLRALNNSIWH</sequence>
<keyword evidence="2" id="KW-1185">Reference proteome</keyword>
<accession>A0ABP7YIR5</accession>
<dbReference type="EMBL" id="BAAAZI010000006">
    <property type="protein sequence ID" value="GAA4136649.1"/>
    <property type="molecule type" value="Genomic_DNA"/>
</dbReference>
<name>A0ABP7YIR5_9SPHI</name>
<gene>
    <name evidence="1" type="ORF">GCM10022216_12000</name>
</gene>
<evidence type="ECO:0000313" key="2">
    <source>
        <dbReference type="Proteomes" id="UP001500101"/>
    </source>
</evidence>
<dbReference type="Proteomes" id="UP001500101">
    <property type="component" value="Unassembled WGS sequence"/>
</dbReference>